<dbReference type="EMBL" id="JAAIVJ010000013">
    <property type="protein sequence ID" value="NEY91792.1"/>
    <property type="molecule type" value="Genomic_DNA"/>
</dbReference>
<evidence type="ECO:0000313" key="8">
    <source>
        <dbReference type="Proteomes" id="UP000477782"/>
    </source>
</evidence>
<keyword evidence="3 5" id="KW-0238">DNA-binding</keyword>
<keyword evidence="4" id="KW-0804">Transcription</keyword>
<gene>
    <name evidence="7" type="primary">betI</name>
    <name evidence="7" type="ORF">G4Z14_15970</name>
</gene>
<dbReference type="Gene3D" id="1.10.357.10">
    <property type="entry name" value="Tetracycline Repressor, domain 2"/>
    <property type="match status" value="1"/>
</dbReference>
<dbReference type="NCBIfam" id="NF001978">
    <property type="entry name" value="PRK00767.1"/>
    <property type="match status" value="1"/>
</dbReference>
<dbReference type="Pfam" id="PF00440">
    <property type="entry name" value="TetR_N"/>
    <property type="match status" value="1"/>
</dbReference>
<feature type="domain" description="HTH tetR-type" evidence="6">
    <location>
        <begin position="12"/>
        <end position="72"/>
    </location>
</feature>
<dbReference type="PANTHER" id="PTHR30055">
    <property type="entry name" value="HTH-TYPE TRANSCRIPTIONAL REGULATOR RUTR"/>
    <property type="match status" value="1"/>
</dbReference>
<dbReference type="PROSITE" id="PS50977">
    <property type="entry name" value="HTH_TETR_2"/>
    <property type="match status" value="1"/>
</dbReference>
<keyword evidence="8" id="KW-1185">Reference proteome</keyword>
<proteinExistence type="predicted"/>
<accession>A0A6M0QZ95</accession>
<evidence type="ECO:0000256" key="5">
    <source>
        <dbReference type="PROSITE-ProRule" id="PRU00335"/>
    </source>
</evidence>
<keyword evidence="1" id="KW-0678">Repressor</keyword>
<dbReference type="Proteomes" id="UP000477782">
    <property type="component" value="Unassembled WGS sequence"/>
</dbReference>
<dbReference type="RefSeq" id="WP_164627547.1">
    <property type="nucleotide sequence ID" value="NZ_JAAIVJ010000013.1"/>
</dbReference>
<dbReference type="InterPro" id="IPR039538">
    <property type="entry name" value="BetI_C"/>
</dbReference>
<organism evidence="7 8">
    <name type="scientific">Tabrizicola oligotrophica</name>
    <dbReference type="NCBI Taxonomy" id="2710650"/>
    <lineage>
        <taxon>Bacteria</taxon>
        <taxon>Pseudomonadati</taxon>
        <taxon>Pseudomonadota</taxon>
        <taxon>Alphaproteobacteria</taxon>
        <taxon>Rhodobacterales</taxon>
        <taxon>Paracoccaceae</taxon>
        <taxon>Tabrizicola</taxon>
    </lineage>
</organism>
<evidence type="ECO:0000256" key="4">
    <source>
        <dbReference type="ARBA" id="ARBA00023163"/>
    </source>
</evidence>
<evidence type="ECO:0000256" key="2">
    <source>
        <dbReference type="ARBA" id="ARBA00023015"/>
    </source>
</evidence>
<feature type="DNA-binding region" description="H-T-H motif" evidence="5">
    <location>
        <begin position="35"/>
        <end position="54"/>
    </location>
</feature>
<dbReference type="GO" id="GO:0000976">
    <property type="term" value="F:transcription cis-regulatory region binding"/>
    <property type="evidence" value="ECO:0007669"/>
    <property type="project" value="TreeGrafter"/>
</dbReference>
<evidence type="ECO:0000313" key="7">
    <source>
        <dbReference type="EMBL" id="NEY91792.1"/>
    </source>
</evidence>
<keyword evidence="2" id="KW-0805">Transcription regulation</keyword>
<dbReference type="InterPro" id="IPR009057">
    <property type="entry name" value="Homeodomain-like_sf"/>
</dbReference>
<dbReference type="SUPFAM" id="SSF48498">
    <property type="entry name" value="Tetracyclin repressor-like, C-terminal domain"/>
    <property type="match status" value="1"/>
</dbReference>
<dbReference type="InterPro" id="IPR036271">
    <property type="entry name" value="Tet_transcr_reg_TetR-rel_C_sf"/>
</dbReference>
<evidence type="ECO:0000259" key="6">
    <source>
        <dbReference type="PROSITE" id="PS50977"/>
    </source>
</evidence>
<dbReference type="AlphaFoldDB" id="A0A6M0QZ95"/>
<protein>
    <submittedName>
        <fullName evidence="7">Transcriptional regulator BetI</fullName>
    </submittedName>
</protein>
<dbReference type="PRINTS" id="PR00455">
    <property type="entry name" value="HTHTETR"/>
</dbReference>
<dbReference type="GO" id="GO:0003700">
    <property type="term" value="F:DNA-binding transcription factor activity"/>
    <property type="evidence" value="ECO:0007669"/>
    <property type="project" value="TreeGrafter"/>
</dbReference>
<dbReference type="InterPro" id="IPR050109">
    <property type="entry name" value="HTH-type_TetR-like_transc_reg"/>
</dbReference>
<comment type="caution">
    <text evidence="7">The sequence shown here is derived from an EMBL/GenBank/DDBJ whole genome shotgun (WGS) entry which is preliminary data.</text>
</comment>
<sequence>MTKPRKKTRIEDIRREELIQAAHRVFLAHGMAGLTTARICAEAGMSPGILAYYFRGKEHVLFEMVRYNNRILMEEIVARLRQARTGWDRLLAIIEGNFPERAYHRAQASAWVSVCSAGGANPEYARLQRTYNRRLASNVASALRGKVSQERARPLILMIGVMIDGLWLRKAVDEPITRDEAVGLILAQVSVTLGPDVVEELRQGL</sequence>
<dbReference type="SUPFAM" id="SSF46689">
    <property type="entry name" value="Homeodomain-like"/>
    <property type="match status" value="1"/>
</dbReference>
<name>A0A6M0QZ95_9RHOB</name>
<evidence type="ECO:0000256" key="1">
    <source>
        <dbReference type="ARBA" id="ARBA00022491"/>
    </source>
</evidence>
<dbReference type="Pfam" id="PF13977">
    <property type="entry name" value="TetR_C_6"/>
    <property type="match status" value="1"/>
</dbReference>
<dbReference type="PANTHER" id="PTHR30055:SF234">
    <property type="entry name" value="HTH-TYPE TRANSCRIPTIONAL REGULATOR BETI"/>
    <property type="match status" value="1"/>
</dbReference>
<dbReference type="InterPro" id="IPR001647">
    <property type="entry name" value="HTH_TetR"/>
</dbReference>
<reference evidence="7 8" key="1">
    <citation type="submission" date="2020-02" db="EMBL/GenBank/DDBJ databases">
        <authorList>
            <person name="Chen W.-M."/>
        </authorList>
    </citation>
    <scope>NUCLEOTIDE SEQUENCE [LARGE SCALE GENOMIC DNA]</scope>
    <source>
        <strain evidence="7 8">KMS-5</strain>
    </source>
</reference>
<evidence type="ECO:0000256" key="3">
    <source>
        <dbReference type="ARBA" id="ARBA00023125"/>
    </source>
</evidence>